<dbReference type="PANTHER" id="PTHR43162:SF1">
    <property type="entry name" value="PRESTALK A DIFFERENTIATION PROTEIN A"/>
    <property type="match status" value="1"/>
</dbReference>
<dbReference type="Gene3D" id="3.90.25.10">
    <property type="entry name" value="UDP-galactose 4-epimerase, domain 1"/>
    <property type="match status" value="1"/>
</dbReference>
<dbReference type="InterPro" id="IPR008030">
    <property type="entry name" value="NmrA-like"/>
</dbReference>
<sequence length="295" mass="31742">MAGIVLVTGAAGGAQGATGRLVTELLLARGVTVRAFVRKLDERAERLRALGAELAVGDLREIADVQQALTDVDQVFFTYPVVDGLLDATAVMAAAAHLAGVRRLVEVSQLSPRIEAISPRTRQHWVSERVFDHADVGAIHLRATVFYENLRALALVGAPNGELAVPLGPADNKLPLIAGPDVARVAAALLAEPHKPAEPYYRLIGAVMRIDEIVAEFAKALNTPLAYVDIDNQEWADQTRARGAEEHTVQHLSKLWQIFSNPAYQRTTFAVTPAIEEITGAEPEGLGEFLAKNLG</sequence>
<proteinExistence type="predicted"/>
<accession>A0A4R2JG00</accession>
<dbReference type="InterPro" id="IPR051604">
    <property type="entry name" value="Ergot_Alk_Oxidoreductase"/>
</dbReference>
<keyword evidence="3" id="KW-1185">Reference proteome</keyword>
<feature type="domain" description="NmrA-like" evidence="1">
    <location>
        <begin position="5"/>
        <end position="278"/>
    </location>
</feature>
<protein>
    <submittedName>
        <fullName evidence="2">Uncharacterized protein YbjT (DUF2867 family)</fullName>
    </submittedName>
</protein>
<dbReference type="PANTHER" id="PTHR43162">
    <property type="match status" value="1"/>
</dbReference>
<dbReference type="Gene3D" id="3.40.50.720">
    <property type="entry name" value="NAD(P)-binding Rossmann-like Domain"/>
    <property type="match status" value="1"/>
</dbReference>
<evidence type="ECO:0000259" key="1">
    <source>
        <dbReference type="Pfam" id="PF05368"/>
    </source>
</evidence>
<dbReference type="AlphaFoldDB" id="A0A4R2JG00"/>
<dbReference type="EMBL" id="SLWS01000005">
    <property type="protein sequence ID" value="TCO58693.1"/>
    <property type="molecule type" value="Genomic_DNA"/>
</dbReference>
<organism evidence="2 3">
    <name type="scientific">Actinocrispum wychmicini</name>
    <dbReference type="NCBI Taxonomy" id="1213861"/>
    <lineage>
        <taxon>Bacteria</taxon>
        <taxon>Bacillati</taxon>
        <taxon>Actinomycetota</taxon>
        <taxon>Actinomycetes</taxon>
        <taxon>Pseudonocardiales</taxon>
        <taxon>Pseudonocardiaceae</taxon>
        <taxon>Actinocrispum</taxon>
    </lineage>
</organism>
<evidence type="ECO:0000313" key="2">
    <source>
        <dbReference type="EMBL" id="TCO58693.1"/>
    </source>
</evidence>
<name>A0A4R2JG00_9PSEU</name>
<dbReference type="SUPFAM" id="SSF51735">
    <property type="entry name" value="NAD(P)-binding Rossmann-fold domains"/>
    <property type="match status" value="1"/>
</dbReference>
<dbReference type="RefSeq" id="WP_132119612.1">
    <property type="nucleotide sequence ID" value="NZ_SLWS01000005.1"/>
</dbReference>
<evidence type="ECO:0000313" key="3">
    <source>
        <dbReference type="Proteomes" id="UP000295680"/>
    </source>
</evidence>
<dbReference type="InterPro" id="IPR036291">
    <property type="entry name" value="NAD(P)-bd_dom_sf"/>
</dbReference>
<dbReference type="OrthoDB" id="285016at2"/>
<gene>
    <name evidence="2" type="ORF">EV192_105764</name>
</gene>
<dbReference type="Pfam" id="PF05368">
    <property type="entry name" value="NmrA"/>
    <property type="match status" value="1"/>
</dbReference>
<comment type="caution">
    <text evidence="2">The sequence shown here is derived from an EMBL/GenBank/DDBJ whole genome shotgun (WGS) entry which is preliminary data.</text>
</comment>
<dbReference type="Proteomes" id="UP000295680">
    <property type="component" value="Unassembled WGS sequence"/>
</dbReference>
<reference evidence="2 3" key="1">
    <citation type="submission" date="2019-03" db="EMBL/GenBank/DDBJ databases">
        <title>Genomic Encyclopedia of Type Strains, Phase IV (KMG-IV): sequencing the most valuable type-strain genomes for metagenomic binning, comparative biology and taxonomic classification.</title>
        <authorList>
            <person name="Goeker M."/>
        </authorList>
    </citation>
    <scope>NUCLEOTIDE SEQUENCE [LARGE SCALE GENOMIC DNA]</scope>
    <source>
        <strain evidence="2 3">DSM 45934</strain>
    </source>
</reference>